<dbReference type="RefSeq" id="WP_013579475.1">
    <property type="nucleotide sequence ID" value="NC_015064.1"/>
</dbReference>
<dbReference type="KEGG" id="acm:AciX9_1089"/>
<evidence type="ECO:0008006" key="5">
    <source>
        <dbReference type="Google" id="ProtNLM"/>
    </source>
</evidence>
<dbReference type="HOGENOM" id="CLU_033047_0_0_0"/>
<evidence type="ECO:0000256" key="2">
    <source>
        <dbReference type="SAM" id="Phobius"/>
    </source>
</evidence>
<feature type="region of interest" description="Disordered" evidence="1">
    <location>
        <begin position="442"/>
        <end position="518"/>
    </location>
</feature>
<name>E8X318_GRATM</name>
<dbReference type="OrthoDB" id="106188at2"/>
<keyword evidence="4" id="KW-1185">Reference proteome</keyword>
<feature type="transmembrane region" description="Helical" evidence="2">
    <location>
        <begin position="394"/>
        <end position="414"/>
    </location>
</feature>
<dbReference type="EMBL" id="CP002480">
    <property type="protein sequence ID" value="ADW68152.1"/>
    <property type="molecule type" value="Genomic_DNA"/>
</dbReference>
<evidence type="ECO:0000256" key="1">
    <source>
        <dbReference type="SAM" id="MobiDB-lite"/>
    </source>
</evidence>
<feature type="transmembrane region" description="Helical" evidence="2">
    <location>
        <begin position="140"/>
        <end position="159"/>
    </location>
</feature>
<feature type="compositionally biased region" description="Polar residues" evidence="1">
    <location>
        <begin position="487"/>
        <end position="497"/>
    </location>
</feature>
<dbReference type="Proteomes" id="UP000000343">
    <property type="component" value="Chromosome"/>
</dbReference>
<dbReference type="PaxDb" id="1198114-AciX9_1089"/>
<feature type="transmembrane region" description="Helical" evidence="2">
    <location>
        <begin position="576"/>
        <end position="593"/>
    </location>
</feature>
<keyword evidence="2" id="KW-0812">Transmembrane</keyword>
<evidence type="ECO:0000313" key="3">
    <source>
        <dbReference type="EMBL" id="ADW68152.1"/>
    </source>
</evidence>
<feature type="transmembrane region" description="Helical" evidence="2">
    <location>
        <begin position="299"/>
        <end position="323"/>
    </location>
</feature>
<feature type="transmembrane region" description="Helical" evidence="2">
    <location>
        <begin position="165"/>
        <end position="198"/>
    </location>
</feature>
<dbReference type="STRING" id="1198114.AciX9_1089"/>
<dbReference type="AlphaFoldDB" id="E8X318"/>
<feature type="transmembrane region" description="Helical" evidence="2">
    <location>
        <begin position="421"/>
        <end position="438"/>
    </location>
</feature>
<accession>E8X318</accession>
<organism evidence="4">
    <name type="scientific">Granulicella tundricola (strain ATCC BAA-1859 / DSM 23138 / MP5ACTX9)</name>
    <dbReference type="NCBI Taxonomy" id="1198114"/>
    <lineage>
        <taxon>Bacteria</taxon>
        <taxon>Pseudomonadati</taxon>
        <taxon>Acidobacteriota</taxon>
        <taxon>Terriglobia</taxon>
        <taxon>Terriglobales</taxon>
        <taxon>Acidobacteriaceae</taxon>
        <taxon>Granulicella</taxon>
    </lineage>
</organism>
<feature type="transmembrane region" description="Helical" evidence="2">
    <location>
        <begin position="361"/>
        <end position="382"/>
    </location>
</feature>
<feature type="transmembrane region" description="Helical" evidence="2">
    <location>
        <begin position="242"/>
        <end position="262"/>
    </location>
</feature>
<protein>
    <recommendedName>
        <fullName evidence="5">Membrane protein 6-pyruvoyl-tetrahydropterin synthase-related domain-containing protein</fullName>
    </recommendedName>
</protein>
<sequence length="600" mass="65734">MPSRAHRYLIPLAAFLAILPMLIHGPSCGHDFDFHLLNWLEVNTQLHHLVWPTWAFTPAYNAGEPRFLFYPPLSWLLGAALTAILPFHYVPIAFTWLALTLSGLTLHRFASPYTTPAAATVASILYLANPYMLFTAYERTAYAELLAAAFIPLLFAAILTPRPKIVAIAIPLALLWLTNAPAAVMASYTLAVLTLIRLATPPFVEARKEARTKPRVPHPHRSLFAIRMGIARMRDPATNLHLALTVLTATTLGLALAAFYILPAALNRRYVQISMAVIPGMSPADNFLFHHTPDADHDVVLHTASLIACILIAATTAALLSTYGLRLTARRNSPTTTPTPATTRLEAHSWRLIAGRKTLPTLPLTLLAILIAALLTPISLPIWTHTPQLAFLQFPWRLLALLAPICAVAIAIALKPYPRAILCTPLLAILILPAWHTFQQSCDTPDTPESRAALYHSPLGTEPTDEYTPTEADPEALHPEDPPYWLTPQTKDQTASADTPAPTSLPPGPAPNHLTLTPTTPQTLILNRRSFPLWTVELNHHPAPILDRTDGLIALAIPAGTDTIDLIPTHPYYQPLGRIISLLAALILLCLFIRRSPSSI</sequence>
<dbReference type="eggNOG" id="COG5617">
    <property type="taxonomic scope" value="Bacteria"/>
</dbReference>
<keyword evidence="2" id="KW-0472">Membrane</keyword>
<reference evidence="4" key="1">
    <citation type="submission" date="2011-01" db="EMBL/GenBank/DDBJ databases">
        <title>Complete sequence of chromosome of Acidobacterium sp. MP5ACTX9.</title>
        <authorList>
            <consortium name="US DOE Joint Genome Institute"/>
            <person name="Lucas S."/>
            <person name="Copeland A."/>
            <person name="Lapidus A."/>
            <person name="Cheng J.-F."/>
            <person name="Goodwin L."/>
            <person name="Pitluck S."/>
            <person name="Teshima H."/>
            <person name="Detter J.C."/>
            <person name="Han C."/>
            <person name="Tapia R."/>
            <person name="Land M."/>
            <person name="Hauser L."/>
            <person name="Kyrpides N."/>
            <person name="Ivanova N."/>
            <person name="Ovchinnikova G."/>
            <person name="Pagani I."/>
            <person name="Rawat S.R."/>
            <person name="Mannisto M."/>
            <person name="Haggblom M.M."/>
            <person name="Woyke T."/>
        </authorList>
    </citation>
    <scope>NUCLEOTIDE SEQUENCE [LARGE SCALE GENOMIC DNA]</scope>
    <source>
        <strain evidence="4">MP5ACTX9</strain>
    </source>
</reference>
<evidence type="ECO:0000313" key="4">
    <source>
        <dbReference type="Proteomes" id="UP000000343"/>
    </source>
</evidence>
<keyword evidence="2" id="KW-1133">Transmembrane helix</keyword>
<proteinExistence type="predicted"/>
<gene>
    <name evidence="3" type="ordered locus">AciX9_1089</name>
</gene>
<feature type="transmembrane region" description="Helical" evidence="2">
    <location>
        <begin position="75"/>
        <end position="98"/>
    </location>
</feature>
<feature type="transmembrane region" description="Helical" evidence="2">
    <location>
        <begin position="110"/>
        <end position="128"/>
    </location>
</feature>